<feature type="domain" description="AB hydrolase-1" evidence="3">
    <location>
        <begin position="29"/>
        <end position="149"/>
    </location>
</feature>
<evidence type="ECO:0000313" key="5">
    <source>
        <dbReference type="Proteomes" id="UP000703269"/>
    </source>
</evidence>
<reference evidence="4 5" key="1">
    <citation type="submission" date="2021-08" db="EMBL/GenBank/DDBJ databases">
        <title>Draft Genome Sequence of Phanerochaete sordida strain YK-624.</title>
        <authorList>
            <person name="Mori T."/>
            <person name="Dohra H."/>
            <person name="Suzuki T."/>
            <person name="Kawagishi H."/>
            <person name="Hirai H."/>
        </authorList>
    </citation>
    <scope>NUCLEOTIDE SEQUENCE [LARGE SCALE GENOMIC DNA]</scope>
    <source>
        <strain evidence="4 5">YK-624</strain>
    </source>
</reference>
<gene>
    <name evidence="4" type="ORF">PsYK624_077300</name>
</gene>
<accession>A0A9P3GBG8</accession>
<dbReference type="SUPFAM" id="SSF53474">
    <property type="entry name" value="alpha/beta-Hydrolases"/>
    <property type="match status" value="1"/>
</dbReference>
<dbReference type="InterPro" id="IPR029058">
    <property type="entry name" value="AB_hydrolase_fold"/>
</dbReference>
<evidence type="ECO:0000259" key="3">
    <source>
        <dbReference type="Pfam" id="PF00561"/>
    </source>
</evidence>
<dbReference type="AlphaFoldDB" id="A0A9P3GBG8"/>
<dbReference type="Proteomes" id="UP000703269">
    <property type="component" value="Unassembled WGS sequence"/>
</dbReference>
<dbReference type="Pfam" id="PF00561">
    <property type="entry name" value="Abhydrolase_1"/>
    <property type="match status" value="1"/>
</dbReference>
<name>A0A9P3GBG8_9APHY</name>
<organism evidence="4 5">
    <name type="scientific">Phanerochaete sordida</name>
    <dbReference type="NCBI Taxonomy" id="48140"/>
    <lineage>
        <taxon>Eukaryota</taxon>
        <taxon>Fungi</taxon>
        <taxon>Dikarya</taxon>
        <taxon>Basidiomycota</taxon>
        <taxon>Agaricomycotina</taxon>
        <taxon>Agaricomycetes</taxon>
        <taxon>Polyporales</taxon>
        <taxon>Phanerochaetaceae</taxon>
        <taxon>Phanerochaete</taxon>
    </lineage>
</organism>
<dbReference type="GO" id="GO:0016787">
    <property type="term" value="F:hydrolase activity"/>
    <property type="evidence" value="ECO:0007669"/>
    <property type="project" value="UniProtKB-KW"/>
</dbReference>
<keyword evidence="1 4" id="KW-0378">Hydrolase</keyword>
<dbReference type="InterPro" id="IPR000639">
    <property type="entry name" value="Epox_hydrolase-like"/>
</dbReference>
<comment type="caution">
    <text evidence="4">The sequence shown here is derived from an EMBL/GenBank/DDBJ whole genome shotgun (WGS) entry which is preliminary data.</text>
</comment>
<dbReference type="EMBL" id="BPQB01000022">
    <property type="protein sequence ID" value="GJE91580.1"/>
    <property type="molecule type" value="Genomic_DNA"/>
</dbReference>
<sequence length="336" mass="37542">MDPSLYKETQTSRGLTYRYYHAPARAGRPTLLLCHGFPSTAHDWRRLAPRLQERGYGVVAPDMLGFGGTAKPTDPAAYVPSAMSRDLADVLDAAGIDKVVAIGHDWGAKAVSRLANWFPERIIAAAFLAVPYISVTPPINFEVFLEMQRKELGFETFGYWLFYSEPDADAILQAHLDAFVSLAWPHDPELWRTRFAPVGALKRSLLEDFTGPLPAYVSPADKTAFVETFRRNGFTAPTCWYKVMTSGMSACDDEQIPYERRLPPQSAPLFFGGAKNDYICLAQTGYAVFGSEVFKEYSVTTKEYDADHWLILSTADEIARDLDAWIEGTVLKTSRL</sequence>
<dbReference type="InterPro" id="IPR000073">
    <property type="entry name" value="AB_hydrolase_1"/>
</dbReference>
<dbReference type="Gene3D" id="3.40.50.1820">
    <property type="entry name" value="alpha/beta hydrolase"/>
    <property type="match status" value="1"/>
</dbReference>
<keyword evidence="5" id="KW-1185">Reference proteome</keyword>
<proteinExistence type="inferred from homology"/>
<evidence type="ECO:0000256" key="1">
    <source>
        <dbReference type="ARBA" id="ARBA00022801"/>
    </source>
</evidence>
<protein>
    <submittedName>
        <fullName evidence="4">Alpha/beta hydrolase</fullName>
    </submittedName>
</protein>
<comment type="similarity">
    <text evidence="2">Belongs to the AB hydrolase superfamily. Epoxide hydrolase family.</text>
</comment>
<evidence type="ECO:0000313" key="4">
    <source>
        <dbReference type="EMBL" id="GJE91580.1"/>
    </source>
</evidence>
<dbReference type="OrthoDB" id="408373at2759"/>
<dbReference type="PANTHER" id="PTHR43329">
    <property type="entry name" value="EPOXIDE HYDROLASE"/>
    <property type="match status" value="1"/>
</dbReference>
<evidence type="ECO:0000256" key="2">
    <source>
        <dbReference type="ARBA" id="ARBA00038334"/>
    </source>
</evidence>
<dbReference type="PRINTS" id="PR00412">
    <property type="entry name" value="EPOXHYDRLASE"/>
</dbReference>